<dbReference type="InterPro" id="IPR002347">
    <property type="entry name" value="SDR_fam"/>
</dbReference>
<dbReference type="RefSeq" id="WP_147964224.1">
    <property type="nucleotide sequence ID" value="NZ_CP120983.1"/>
</dbReference>
<evidence type="ECO:0000256" key="1">
    <source>
        <dbReference type="ARBA" id="ARBA00006484"/>
    </source>
</evidence>
<accession>A0ABY9J7M0</accession>
<dbReference type="NCBIfam" id="NF005559">
    <property type="entry name" value="PRK07231.1"/>
    <property type="match status" value="1"/>
</dbReference>
<sequence length="274" mass="27911">MRHVLVTGAAGGIGSAIAEAFAAQGACLTLGDRDHDALRATAARLGGGAVILAADLTDIDAPADLVERAWVENGPVDVLVNAAGVYPSLDMADLDARSWDRLFAVNLRAPVLATGAFARLAIGQERAGSVVNISSGSALRARPGGGPYASSKAALEMATRAAALELGAHRIRVNAVSPGFVLVNSDCNPVSAQYAEAIGTNPLGRPGTPQDIARAVCWLAGPEASWITGEVLRVDGGSSAGALHLPRIWQPDVARATSPAGVAAATTTPEEQTR</sequence>
<dbReference type="EMBL" id="CP120983">
    <property type="protein sequence ID" value="WLQ62112.1"/>
    <property type="molecule type" value="Genomic_DNA"/>
</dbReference>
<dbReference type="GO" id="GO:0016491">
    <property type="term" value="F:oxidoreductase activity"/>
    <property type="evidence" value="ECO:0007669"/>
    <property type="project" value="UniProtKB-KW"/>
</dbReference>
<reference evidence="4 5" key="1">
    <citation type="submission" date="2023-03" db="EMBL/GenBank/DDBJ databases">
        <title>Isolation and description of six Streptomyces strains from soil environments, able to metabolize different microbial glucans.</title>
        <authorList>
            <person name="Widen T."/>
            <person name="Larsbrink J."/>
        </authorList>
    </citation>
    <scope>NUCLEOTIDE SEQUENCE [LARGE SCALE GENOMIC DNA]</scope>
    <source>
        <strain evidence="4 5">Alt3</strain>
    </source>
</reference>
<evidence type="ECO:0000259" key="3">
    <source>
        <dbReference type="SMART" id="SM00822"/>
    </source>
</evidence>
<dbReference type="PANTHER" id="PTHR43639">
    <property type="entry name" value="OXIDOREDUCTASE, SHORT-CHAIN DEHYDROGENASE/REDUCTASE FAMILY (AFU_ORTHOLOGUE AFUA_5G02870)"/>
    <property type="match status" value="1"/>
</dbReference>
<feature type="domain" description="Ketoreductase" evidence="3">
    <location>
        <begin position="2"/>
        <end position="179"/>
    </location>
</feature>
<name>A0ABY9J7M0_9ACTN</name>
<dbReference type="InterPro" id="IPR036291">
    <property type="entry name" value="NAD(P)-bd_dom_sf"/>
</dbReference>
<dbReference type="InterPro" id="IPR057326">
    <property type="entry name" value="KR_dom"/>
</dbReference>
<dbReference type="SMART" id="SM00822">
    <property type="entry name" value="PKS_KR"/>
    <property type="match status" value="1"/>
</dbReference>
<keyword evidence="2 4" id="KW-0560">Oxidoreductase</keyword>
<keyword evidence="5" id="KW-1185">Reference proteome</keyword>
<comment type="similarity">
    <text evidence="1">Belongs to the short-chain dehydrogenases/reductases (SDR) family.</text>
</comment>
<gene>
    <name evidence="4" type="ORF">P8A20_00250</name>
</gene>
<dbReference type="PRINTS" id="PR00080">
    <property type="entry name" value="SDRFAMILY"/>
</dbReference>
<organism evidence="4 5">
    <name type="scientific">Streptomyces glycanivorans</name>
    <dbReference type="NCBI Taxonomy" id="3033808"/>
    <lineage>
        <taxon>Bacteria</taxon>
        <taxon>Bacillati</taxon>
        <taxon>Actinomycetota</taxon>
        <taxon>Actinomycetes</taxon>
        <taxon>Kitasatosporales</taxon>
        <taxon>Streptomycetaceae</taxon>
        <taxon>Streptomyces</taxon>
    </lineage>
</organism>
<evidence type="ECO:0000313" key="5">
    <source>
        <dbReference type="Proteomes" id="UP001224433"/>
    </source>
</evidence>
<dbReference type="Proteomes" id="UP001224433">
    <property type="component" value="Chromosome"/>
</dbReference>
<dbReference type="PANTHER" id="PTHR43639:SF1">
    <property type="entry name" value="SHORT-CHAIN DEHYDROGENASE_REDUCTASE FAMILY PROTEIN"/>
    <property type="match status" value="1"/>
</dbReference>
<dbReference type="Pfam" id="PF13561">
    <property type="entry name" value="adh_short_C2"/>
    <property type="match status" value="1"/>
</dbReference>
<dbReference type="Gene3D" id="3.40.50.720">
    <property type="entry name" value="NAD(P)-binding Rossmann-like Domain"/>
    <property type="match status" value="1"/>
</dbReference>
<dbReference type="PRINTS" id="PR00081">
    <property type="entry name" value="GDHRDH"/>
</dbReference>
<evidence type="ECO:0000313" key="4">
    <source>
        <dbReference type="EMBL" id="WLQ62112.1"/>
    </source>
</evidence>
<evidence type="ECO:0000256" key="2">
    <source>
        <dbReference type="ARBA" id="ARBA00023002"/>
    </source>
</evidence>
<protein>
    <submittedName>
        <fullName evidence="4">SDR family NAD(P)-dependent oxidoreductase</fullName>
        <ecNumber evidence="4">1.-.-.-</ecNumber>
    </submittedName>
</protein>
<dbReference type="SUPFAM" id="SSF51735">
    <property type="entry name" value="NAD(P)-binding Rossmann-fold domains"/>
    <property type="match status" value="1"/>
</dbReference>
<dbReference type="EC" id="1.-.-.-" evidence="4"/>
<proteinExistence type="inferred from homology"/>
<dbReference type="CDD" id="cd05233">
    <property type="entry name" value="SDR_c"/>
    <property type="match status" value="1"/>
</dbReference>